<dbReference type="InterPro" id="IPR036388">
    <property type="entry name" value="WH-like_DNA-bd_sf"/>
</dbReference>
<proteinExistence type="inferred from homology"/>
<evidence type="ECO:0000313" key="7">
    <source>
        <dbReference type="EMBL" id="MDB0580836.1"/>
    </source>
</evidence>
<dbReference type="EMBL" id="JXII01000007">
    <property type="protein sequence ID" value="KIH70302.1"/>
    <property type="molecule type" value="Genomic_DNA"/>
</dbReference>
<dbReference type="Proteomes" id="UP000031546">
    <property type="component" value="Unassembled WGS sequence"/>
</dbReference>
<evidence type="ECO:0000256" key="1">
    <source>
        <dbReference type="ARBA" id="ARBA00009437"/>
    </source>
</evidence>
<dbReference type="PRINTS" id="PR00039">
    <property type="entry name" value="HTHLYSR"/>
</dbReference>
<dbReference type="GeneID" id="77845588"/>
<dbReference type="AlphaFoldDB" id="A0A0C2E4Q3"/>
<keyword evidence="2" id="KW-0805">Transcription regulation</keyword>
<evidence type="ECO:0000256" key="4">
    <source>
        <dbReference type="ARBA" id="ARBA00023163"/>
    </source>
</evidence>
<dbReference type="GO" id="GO:0003677">
    <property type="term" value="F:DNA binding"/>
    <property type="evidence" value="ECO:0007669"/>
    <property type="project" value="UniProtKB-KW"/>
</dbReference>
<dbReference type="CDD" id="cd05466">
    <property type="entry name" value="PBP2_LTTR_substrate"/>
    <property type="match status" value="1"/>
</dbReference>
<dbReference type="InterPro" id="IPR000847">
    <property type="entry name" value="LysR_HTH_N"/>
</dbReference>
<reference evidence="9" key="2">
    <citation type="submission" date="2020-04" db="EMBL/GenBank/DDBJ databases">
        <title>Genome analysis and biological profiling of marine Cellulosimicrobium funkei MOSEL-ME6.</title>
        <authorList>
            <person name="Tanveer F."/>
            <person name="Xie Y."/>
            <person name="Shinwari Z.K."/>
        </authorList>
    </citation>
    <scope>NUCLEOTIDE SEQUENCE [LARGE SCALE GENOMIC DNA]</scope>
    <source>
        <strain evidence="9">MOSEL-ME25</strain>
    </source>
</reference>
<protein>
    <submittedName>
        <fullName evidence="6">LysR family transcriptional regulator</fullName>
    </submittedName>
</protein>
<keyword evidence="9" id="KW-1185">Reference proteome</keyword>
<comment type="similarity">
    <text evidence="1">Belongs to the LysR transcriptional regulatory family.</text>
</comment>
<reference evidence="7" key="3">
    <citation type="submission" date="2020-04" db="EMBL/GenBank/DDBJ databases">
        <authorList>
            <person name="Tanveer F."/>
            <person name="Xie Y."/>
            <person name="Shinwari Z.K."/>
        </authorList>
    </citation>
    <scope>NUCLEOTIDE SEQUENCE</scope>
    <source>
        <strain evidence="7">MOSEL-ME25</strain>
    </source>
</reference>
<reference evidence="6 8" key="1">
    <citation type="submission" date="2015-01" db="EMBL/GenBank/DDBJ databases">
        <title>Genome sequences of high lactate-tolerant strain Salinicoccus roseus W12 with industrial interest.</title>
        <authorList>
            <person name="Wang H."/>
            <person name="Yu B."/>
        </authorList>
    </citation>
    <scope>NUCLEOTIDE SEQUENCE [LARGE SCALE GENOMIC DNA]</scope>
    <source>
        <strain evidence="6 8">W12</strain>
    </source>
</reference>
<name>A0A0C2E4Q3_9STAP</name>
<dbReference type="PANTHER" id="PTHR30346">
    <property type="entry name" value="TRANSCRIPTIONAL DUAL REGULATOR HCAR-RELATED"/>
    <property type="match status" value="1"/>
</dbReference>
<dbReference type="InterPro" id="IPR036390">
    <property type="entry name" value="WH_DNA-bd_sf"/>
</dbReference>
<organism evidence="6 8">
    <name type="scientific">Salinicoccus roseus</name>
    <dbReference type="NCBI Taxonomy" id="45670"/>
    <lineage>
        <taxon>Bacteria</taxon>
        <taxon>Bacillati</taxon>
        <taxon>Bacillota</taxon>
        <taxon>Bacilli</taxon>
        <taxon>Bacillales</taxon>
        <taxon>Staphylococcaceae</taxon>
        <taxon>Salinicoccus</taxon>
    </lineage>
</organism>
<dbReference type="FunFam" id="1.10.10.10:FF:000001">
    <property type="entry name" value="LysR family transcriptional regulator"/>
    <property type="match status" value="1"/>
</dbReference>
<dbReference type="PROSITE" id="PS50931">
    <property type="entry name" value="HTH_LYSR"/>
    <property type="match status" value="1"/>
</dbReference>
<dbReference type="STRING" id="45670.SN16_08475"/>
<evidence type="ECO:0000313" key="9">
    <source>
        <dbReference type="Proteomes" id="UP000527860"/>
    </source>
</evidence>
<accession>A0A0C2E4Q3</accession>
<evidence type="ECO:0000259" key="5">
    <source>
        <dbReference type="PROSITE" id="PS50931"/>
    </source>
</evidence>
<dbReference type="OrthoDB" id="9803735at2"/>
<dbReference type="GO" id="GO:0032993">
    <property type="term" value="C:protein-DNA complex"/>
    <property type="evidence" value="ECO:0007669"/>
    <property type="project" value="TreeGrafter"/>
</dbReference>
<dbReference type="RefSeq" id="WP_040106208.1">
    <property type="nucleotide sequence ID" value="NZ_JABEVU030000001.1"/>
</dbReference>
<feature type="domain" description="HTH lysR-type" evidence="5">
    <location>
        <begin position="1"/>
        <end position="58"/>
    </location>
</feature>
<evidence type="ECO:0000313" key="6">
    <source>
        <dbReference type="EMBL" id="KIH70302.1"/>
    </source>
</evidence>
<keyword evidence="3" id="KW-0238">DNA-binding</keyword>
<dbReference type="GO" id="GO:0003700">
    <property type="term" value="F:DNA-binding transcription factor activity"/>
    <property type="evidence" value="ECO:0007669"/>
    <property type="project" value="InterPro"/>
</dbReference>
<evidence type="ECO:0000313" key="8">
    <source>
        <dbReference type="Proteomes" id="UP000031546"/>
    </source>
</evidence>
<dbReference type="SUPFAM" id="SSF53850">
    <property type="entry name" value="Periplasmic binding protein-like II"/>
    <property type="match status" value="1"/>
</dbReference>
<sequence length="297" mass="34033">MDMRQLKYFHTIATEGQITKAAKKLHIAQPPLSQSLKNLEHSIGTPLFDRNGRRMELTEAGRTLYQRCETIFEFFEETLLEVQDTGEGMRGKLSIGCVKSAFSHIPRKMKRFGENYPDITFELKEGDSASLADDLKNRRIDFAVIRLPLELDEFHHKRLPVEDYVAVLPDEWLVEGDDNTISMELLSALPLLLLRRTSGRGQYELILDQVKNYNASPKVVTMCPDVDMILELVSEGVGAAIIPELAYQKHNPGKVKMMKIKEDTLHSESAVIWLKDRYLSKSAQKFIELFDEEDEME</sequence>
<dbReference type="SUPFAM" id="SSF46785">
    <property type="entry name" value="Winged helix' DNA-binding domain"/>
    <property type="match status" value="1"/>
</dbReference>
<dbReference type="Proteomes" id="UP000527860">
    <property type="component" value="Unassembled WGS sequence"/>
</dbReference>
<dbReference type="EMBL" id="JABEVU030000001">
    <property type="protein sequence ID" value="MDB0580836.1"/>
    <property type="molecule type" value="Genomic_DNA"/>
</dbReference>
<evidence type="ECO:0000256" key="2">
    <source>
        <dbReference type="ARBA" id="ARBA00023015"/>
    </source>
</evidence>
<dbReference type="Pfam" id="PF00126">
    <property type="entry name" value="HTH_1"/>
    <property type="match status" value="1"/>
</dbReference>
<comment type="caution">
    <text evidence="6">The sequence shown here is derived from an EMBL/GenBank/DDBJ whole genome shotgun (WGS) entry which is preliminary data.</text>
</comment>
<dbReference type="Pfam" id="PF03466">
    <property type="entry name" value="LysR_substrate"/>
    <property type="match status" value="1"/>
</dbReference>
<reference evidence="7 9" key="4">
    <citation type="submission" date="2022-12" db="EMBL/GenBank/DDBJ databases">
        <title>Genome analysis and biological profiling of marine Salinicoccus roseus MOSEL-ME25.</title>
        <authorList>
            <person name="Mirza F.T."/>
            <person name="Xie Y."/>
            <person name="Shinwari Z.K."/>
        </authorList>
    </citation>
    <scope>NUCLEOTIDE SEQUENCE [LARGE SCALE GENOMIC DNA]</scope>
    <source>
        <strain evidence="7 9">MOSEL-ME25</strain>
    </source>
</reference>
<dbReference type="Gene3D" id="3.40.190.290">
    <property type="match status" value="1"/>
</dbReference>
<keyword evidence="4" id="KW-0804">Transcription</keyword>
<evidence type="ECO:0000256" key="3">
    <source>
        <dbReference type="ARBA" id="ARBA00023125"/>
    </source>
</evidence>
<gene>
    <name evidence="7" type="ORF">F7P68_0009850</name>
    <name evidence="6" type="ORF">SN16_08475</name>
</gene>
<dbReference type="PANTHER" id="PTHR30346:SF28">
    <property type="entry name" value="HTH-TYPE TRANSCRIPTIONAL REGULATOR CYNR"/>
    <property type="match status" value="1"/>
</dbReference>
<dbReference type="Gene3D" id="1.10.10.10">
    <property type="entry name" value="Winged helix-like DNA-binding domain superfamily/Winged helix DNA-binding domain"/>
    <property type="match status" value="1"/>
</dbReference>
<dbReference type="InterPro" id="IPR005119">
    <property type="entry name" value="LysR_subst-bd"/>
</dbReference>